<dbReference type="Proteomes" id="UP000027222">
    <property type="component" value="Unassembled WGS sequence"/>
</dbReference>
<evidence type="ECO:0000256" key="1">
    <source>
        <dbReference type="SAM" id="SignalP"/>
    </source>
</evidence>
<accession>A0A067T6E0</accession>
<evidence type="ECO:0000313" key="2">
    <source>
        <dbReference type="EMBL" id="KDR77912.1"/>
    </source>
</evidence>
<reference evidence="3" key="1">
    <citation type="journal article" date="2014" name="Proc. Natl. Acad. Sci. U.S.A.">
        <title>Extensive sampling of basidiomycete genomes demonstrates inadequacy of the white-rot/brown-rot paradigm for wood decay fungi.</title>
        <authorList>
            <person name="Riley R."/>
            <person name="Salamov A.A."/>
            <person name="Brown D.W."/>
            <person name="Nagy L.G."/>
            <person name="Floudas D."/>
            <person name="Held B.W."/>
            <person name="Levasseur A."/>
            <person name="Lombard V."/>
            <person name="Morin E."/>
            <person name="Otillar R."/>
            <person name="Lindquist E.A."/>
            <person name="Sun H."/>
            <person name="LaButti K.M."/>
            <person name="Schmutz J."/>
            <person name="Jabbour D."/>
            <person name="Luo H."/>
            <person name="Baker S.E."/>
            <person name="Pisabarro A.G."/>
            <person name="Walton J.D."/>
            <person name="Blanchette R.A."/>
            <person name="Henrissat B."/>
            <person name="Martin F."/>
            <person name="Cullen D."/>
            <person name="Hibbett D.S."/>
            <person name="Grigoriev I.V."/>
        </authorList>
    </citation>
    <scope>NUCLEOTIDE SEQUENCE [LARGE SCALE GENOMIC DNA]</scope>
    <source>
        <strain evidence="3">CBS 339.88</strain>
    </source>
</reference>
<name>A0A067T6E0_GALM3</name>
<gene>
    <name evidence="2" type="ORF">GALMADRAFT_138081</name>
</gene>
<dbReference type="AlphaFoldDB" id="A0A067T6E0"/>
<feature type="signal peptide" evidence="1">
    <location>
        <begin position="1"/>
        <end position="20"/>
    </location>
</feature>
<sequence>MRFASAIITVASFFAMTAIASPAVSPGDSALLSRAAAGTNLAHRKRQDFQLLNGILSGILGWKRQWKSWRALNKCAEMLLSLCARWRWKEWMDGG</sequence>
<protein>
    <recommendedName>
        <fullName evidence="4">RxLR effector protein</fullName>
    </recommendedName>
</protein>
<evidence type="ECO:0008006" key="4">
    <source>
        <dbReference type="Google" id="ProtNLM"/>
    </source>
</evidence>
<organism evidence="2 3">
    <name type="scientific">Galerina marginata (strain CBS 339.88)</name>
    <dbReference type="NCBI Taxonomy" id="685588"/>
    <lineage>
        <taxon>Eukaryota</taxon>
        <taxon>Fungi</taxon>
        <taxon>Dikarya</taxon>
        <taxon>Basidiomycota</taxon>
        <taxon>Agaricomycotina</taxon>
        <taxon>Agaricomycetes</taxon>
        <taxon>Agaricomycetidae</taxon>
        <taxon>Agaricales</taxon>
        <taxon>Agaricineae</taxon>
        <taxon>Strophariaceae</taxon>
        <taxon>Galerina</taxon>
    </lineage>
</organism>
<feature type="chain" id="PRO_5001649238" description="RxLR effector protein" evidence="1">
    <location>
        <begin position="21"/>
        <end position="95"/>
    </location>
</feature>
<dbReference type="EMBL" id="KL142375">
    <property type="protein sequence ID" value="KDR77912.1"/>
    <property type="molecule type" value="Genomic_DNA"/>
</dbReference>
<proteinExistence type="predicted"/>
<evidence type="ECO:0000313" key="3">
    <source>
        <dbReference type="Proteomes" id="UP000027222"/>
    </source>
</evidence>
<keyword evidence="1" id="KW-0732">Signal</keyword>
<dbReference type="HOGENOM" id="CLU_2372949_0_0_1"/>
<keyword evidence="3" id="KW-1185">Reference proteome</keyword>